<evidence type="ECO:0000313" key="3">
    <source>
        <dbReference type="WBParaSite" id="TCLT_0000554601-mRNA-1"/>
    </source>
</evidence>
<dbReference type="EMBL" id="UYYF01004345">
    <property type="protein sequence ID" value="VDN02790.1"/>
    <property type="molecule type" value="Genomic_DNA"/>
</dbReference>
<sequence>MCGFTKVKLKVMRPDAHLKFEAPDSSCSDKPKNNLFHNVRAEEIRDFRGMMWNSGMGKDDNIRHNEYLGEFVPGKGSDFKPITSMSNLYKLTMKYVAHVMQLDVAMRLLAENHLVTVTQLQRAKAQLNLTMAVVMKNNGKENTTRNPPRWSHFSAAIRPVHGLFEPLTQYKAPKTDENIMKSVAEEVEKFLDVVGLEIQQSQPLTIEKCTYMAVLFEGIQEYIYFGLREASAARMPEYDLALESMTL</sequence>
<accession>A0A0N5CYL7</accession>
<evidence type="ECO:0000313" key="2">
    <source>
        <dbReference type="Proteomes" id="UP000276776"/>
    </source>
</evidence>
<reference evidence="1 2" key="2">
    <citation type="submission" date="2018-11" db="EMBL/GenBank/DDBJ databases">
        <authorList>
            <consortium name="Pathogen Informatics"/>
        </authorList>
    </citation>
    <scope>NUCLEOTIDE SEQUENCE [LARGE SCALE GENOMIC DNA]</scope>
</reference>
<proteinExistence type="predicted"/>
<reference evidence="3" key="1">
    <citation type="submission" date="2017-02" db="UniProtKB">
        <authorList>
            <consortium name="WormBaseParasite"/>
        </authorList>
    </citation>
    <scope>IDENTIFICATION</scope>
</reference>
<dbReference type="AlphaFoldDB" id="A0A0N5CYL7"/>
<dbReference type="Proteomes" id="UP000276776">
    <property type="component" value="Unassembled WGS sequence"/>
</dbReference>
<gene>
    <name evidence="1" type="ORF">TCLT_LOCUS5535</name>
</gene>
<name>A0A0N5CYL7_THECL</name>
<evidence type="ECO:0000313" key="1">
    <source>
        <dbReference type="EMBL" id="VDN02790.1"/>
    </source>
</evidence>
<protein>
    <submittedName>
        <fullName evidence="3">V-type proton ATPase subunit a</fullName>
    </submittedName>
</protein>
<organism evidence="3">
    <name type="scientific">Thelazia callipaeda</name>
    <name type="common">Oriental eyeworm</name>
    <name type="synonym">Parasitic nematode</name>
    <dbReference type="NCBI Taxonomy" id="103827"/>
    <lineage>
        <taxon>Eukaryota</taxon>
        <taxon>Metazoa</taxon>
        <taxon>Ecdysozoa</taxon>
        <taxon>Nematoda</taxon>
        <taxon>Chromadorea</taxon>
        <taxon>Rhabditida</taxon>
        <taxon>Spirurina</taxon>
        <taxon>Spiruromorpha</taxon>
        <taxon>Thelazioidea</taxon>
        <taxon>Thelaziidae</taxon>
        <taxon>Thelazia</taxon>
    </lineage>
</organism>
<keyword evidence="2" id="KW-1185">Reference proteome</keyword>
<dbReference type="WBParaSite" id="TCLT_0000554601-mRNA-1">
    <property type="protein sequence ID" value="TCLT_0000554601-mRNA-1"/>
    <property type="gene ID" value="TCLT_0000554601"/>
</dbReference>